<protein>
    <submittedName>
        <fullName evidence="1">Uncharacterized protein</fullName>
    </submittedName>
</protein>
<dbReference type="Gene3D" id="1.10.287.700">
    <property type="entry name" value="Helix hairpin bin"/>
    <property type="match status" value="1"/>
</dbReference>
<dbReference type="Proteomes" id="UP000078348">
    <property type="component" value="Unassembled WGS sequence"/>
</dbReference>
<comment type="caution">
    <text evidence="1">The sequence shown here is derived from an EMBL/GenBank/DDBJ whole genome shotgun (WGS) entry which is preliminary data.</text>
</comment>
<proteinExistence type="predicted"/>
<name>A0A196SJG6_BLAHN</name>
<reference evidence="1 2" key="1">
    <citation type="submission" date="2016-05" db="EMBL/GenBank/DDBJ databases">
        <title>Nuclear genome of Blastocystis sp. subtype 1 NandII.</title>
        <authorList>
            <person name="Gentekaki E."/>
            <person name="Curtis B."/>
            <person name="Stairs C."/>
            <person name="Eme L."/>
            <person name="Herman E."/>
            <person name="Klimes V."/>
            <person name="Arias M.C."/>
            <person name="Elias M."/>
            <person name="Hilliou F."/>
            <person name="Klute M."/>
            <person name="Malik S.-B."/>
            <person name="Pightling A."/>
            <person name="Rachubinski R."/>
            <person name="Salas D."/>
            <person name="Schlacht A."/>
            <person name="Suga H."/>
            <person name="Archibald J."/>
            <person name="Ball S.G."/>
            <person name="Clark G."/>
            <person name="Dacks J."/>
            <person name="Van Der Giezen M."/>
            <person name="Tsaousis A."/>
            <person name="Roger A."/>
        </authorList>
    </citation>
    <scope>NUCLEOTIDE SEQUENCE [LARGE SCALE GENOMIC DNA]</scope>
    <source>
        <strain evidence="2">ATCC 50177 / NandII</strain>
    </source>
</reference>
<organism evidence="1 2">
    <name type="scientific">Blastocystis sp. subtype 1 (strain ATCC 50177 / NandII)</name>
    <dbReference type="NCBI Taxonomy" id="478820"/>
    <lineage>
        <taxon>Eukaryota</taxon>
        <taxon>Sar</taxon>
        <taxon>Stramenopiles</taxon>
        <taxon>Bigyra</taxon>
        <taxon>Opalozoa</taxon>
        <taxon>Opalinata</taxon>
        <taxon>Blastocystidae</taxon>
        <taxon>Blastocystis</taxon>
    </lineage>
</organism>
<dbReference type="AlphaFoldDB" id="A0A196SJG6"/>
<evidence type="ECO:0000313" key="1">
    <source>
        <dbReference type="EMBL" id="OAO16451.1"/>
    </source>
</evidence>
<gene>
    <name evidence="1" type="ORF">AV274_1829</name>
</gene>
<sequence>MNSEMQPSVQYLDVDSNTMRIVNGREREPKDGEENVLKSVGGYLKKGWRKMREGAVKVNRQIKESKVGRKTAEKIEEVKASEFSQRVKDGAKQAGRAIKKGAKKATEQIKSFAKQDATVIEVDQTAVV</sequence>
<keyword evidence="2" id="KW-1185">Reference proteome</keyword>
<dbReference type="EMBL" id="LXWW01000079">
    <property type="protein sequence ID" value="OAO16451.1"/>
    <property type="molecule type" value="Genomic_DNA"/>
</dbReference>
<evidence type="ECO:0000313" key="2">
    <source>
        <dbReference type="Proteomes" id="UP000078348"/>
    </source>
</evidence>
<accession>A0A196SJG6</accession>